<dbReference type="AlphaFoldDB" id="A0A2R5F5Y8"/>
<feature type="transmembrane region" description="Helical" evidence="8">
    <location>
        <begin position="71"/>
        <end position="89"/>
    </location>
</feature>
<dbReference type="Proteomes" id="UP000245081">
    <property type="component" value="Unassembled WGS sequence"/>
</dbReference>
<dbReference type="NCBIfam" id="TIGR03426">
    <property type="entry name" value="shape_MreD"/>
    <property type="match status" value="1"/>
</dbReference>
<dbReference type="RefSeq" id="WP_109014900.1">
    <property type="nucleotide sequence ID" value="NZ_BDOQ01000003.1"/>
</dbReference>
<evidence type="ECO:0000256" key="6">
    <source>
        <dbReference type="ARBA" id="ARBA00022989"/>
    </source>
</evidence>
<keyword evidence="7 8" id="KW-0472">Membrane</keyword>
<feature type="transmembrane region" description="Helical" evidence="8">
    <location>
        <begin position="101"/>
        <end position="123"/>
    </location>
</feature>
<evidence type="ECO:0000256" key="3">
    <source>
        <dbReference type="ARBA" id="ARBA00022475"/>
    </source>
</evidence>
<sequence>MRPVSVGQVYGSLFAGLMLYMLPWAGFGLMLRPDFVLLVLLYWLIRTPHLCNIGTAWFMGMLVDLAGGDLFGQHALAYVVPAFVAVYYQRRVTLFTRWQQLGFVFGLLVIAQVVLLILKLFSGSEVPEWSYLLSSVSGILLWQLVIYSKIKVTGEREA</sequence>
<comment type="similarity">
    <text evidence="2">Belongs to the MreD family.</text>
</comment>
<name>A0A2R5F5Y8_9PROT</name>
<evidence type="ECO:0000256" key="7">
    <source>
        <dbReference type="ARBA" id="ARBA00023136"/>
    </source>
</evidence>
<evidence type="ECO:0000256" key="5">
    <source>
        <dbReference type="ARBA" id="ARBA00022960"/>
    </source>
</evidence>
<evidence type="ECO:0000313" key="10">
    <source>
        <dbReference type="Proteomes" id="UP000245081"/>
    </source>
</evidence>
<comment type="caution">
    <text evidence="9">The sequence shown here is derived from an EMBL/GenBank/DDBJ whole genome shotgun (WGS) entry which is preliminary data.</text>
</comment>
<evidence type="ECO:0000256" key="2">
    <source>
        <dbReference type="ARBA" id="ARBA00007776"/>
    </source>
</evidence>
<dbReference type="EMBL" id="BDOQ01000003">
    <property type="protein sequence ID" value="GBG13730.1"/>
    <property type="molecule type" value="Genomic_DNA"/>
</dbReference>
<keyword evidence="6 8" id="KW-1133">Transmembrane helix</keyword>
<accession>A0A2R5F5Y8</accession>
<dbReference type="GO" id="GO:0005886">
    <property type="term" value="C:plasma membrane"/>
    <property type="evidence" value="ECO:0007669"/>
    <property type="project" value="UniProtKB-SubCell"/>
</dbReference>
<keyword evidence="10" id="KW-1185">Reference proteome</keyword>
<keyword evidence="4 8" id="KW-0812">Transmembrane</keyword>
<protein>
    <submittedName>
        <fullName evidence="9">Rod shape-determining protein MreD</fullName>
    </submittedName>
</protein>
<feature type="transmembrane region" description="Helical" evidence="8">
    <location>
        <begin position="35"/>
        <end position="59"/>
    </location>
</feature>
<gene>
    <name evidence="9" type="primary">mreD</name>
    <name evidence="9" type="ORF">NMK_1281</name>
</gene>
<evidence type="ECO:0000256" key="4">
    <source>
        <dbReference type="ARBA" id="ARBA00022692"/>
    </source>
</evidence>
<dbReference type="Pfam" id="PF04093">
    <property type="entry name" value="MreD"/>
    <property type="match status" value="1"/>
</dbReference>
<organism evidence="9 10">
    <name type="scientific">Novimethylophilus kurashikiensis</name>
    <dbReference type="NCBI Taxonomy" id="1825523"/>
    <lineage>
        <taxon>Bacteria</taxon>
        <taxon>Pseudomonadati</taxon>
        <taxon>Pseudomonadota</taxon>
        <taxon>Betaproteobacteria</taxon>
        <taxon>Nitrosomonadales</taxon>
        <taxon>Methylophilaceae</taxon>
        <taxon>Novimethylophilus</taxon>
    </lineage>
</organism>
<comment type="subcellular location">
    <subcellularLocation>
        <location evidence="1">Cell membrane</location>
        <topology evidence="1">Multi-pass membrane protein</topology>
    </subcellularLocation>
</comment>
<dbReference type="OrthoDB" id="5297408at2"/>
<evidence type="ECO:0000256" key="8">
    <source>
        <dbReference type="SAM" id="Phobius"/>
    </source>
</evidence>
<dbReference type="InterPro" id="IPR026034">
    <property type="entry name" value="MreD_proteobac"/>
</dbReference>
<dbReference type="PANTHER" id="PTHR37484">
    <property type="entry name" value="ROD SHAPE-DETERMINING PROTEIN MRED"/>
    <property type="match status" value="1"/>
</dbReference>
<keyword evidence="5" id="KW-0133">Cell shape</keyword>
<keyword evidence="3" id="KW-1003">Cell membrane</keyword>
<evidence type="ECO:0000313" key="9">
    <source>
        <dbReference type="EMBL" id="GBG13730.1"/>
    </source>
</evidence>
<dbReference type="PANTHER" id="PTHR37484:SF1">
    <property type="entry name" value="ROD SHAPE-DETERMINING PROTEIN MRED"/>
    <property type="match status" value="1"/>
</dbReference>
<dbReference type="PIRSF" id="PIRSF018472">
    <property type="entry name" value="MreD_proteobac"/>
    <property type="match status" value="1"/>
</dbReference>
<dbReference type="GO" id="GO:0008360">
    <property type="term" value="P:regulation of cell shape"/>
    <property type="evidence" value="ECO:0007669"/>
    <property type="project" value="UniProtKB-KW"/>
</dbReference>
<dbReference type="InterPro" id="IPR007227">
    <property type="entry name" value="Cell_shape_determining_MreD"/>
</dbReference>
<proteinExistence type="inferred from homology"/>
<evidence type="ECO:0000256" key="1">
    <source>
        <dbReference type="ARBA" id="ARBA00004651"/>
    </source>
</evidence>
<feature type="transmembrane region" description="Helical" evidence="8">
    <location>
        <begin position="6"/>
        <end position="23"/>
    </location>
</feature>
<feature type="transmembrane region" description="Helical" evidence="8">
    <location>
        <begin position="129"/>
        <end position="147"/>
    </location>
</feature>
<reference evidence="9 10" key="1">
    <citation type="journal article" date="2018" name="Environ. Microbiol.">
        <title>Isolation and genomic characterization of Novimethylophilus kurashikiensis gen. nov. sp. nov., a new lanthanide-dependent methylotrophic species of Methylophilaceae.</title>
        <authorList>
            <person name="Lv H."/>
            <person name="Sahin N."/>
            <person name="Tani A."/>
        </authorList>
    </citation>
    <scope>NUCLEOTIDE SEQUENCE [LARGE SCALE GENOMIC DNA]</scope>
    <source>
        <strain evidence="9 10">La2-4</strain>
    </source>
</reference>